<evidence type="ECO:0000256" key="2">
    <source>
        <dbReference type="ARBA" id="ARBA00022475"/>
    </source>
</evidence>
<accession>A0ABD2BPF4</accession>
<feature type="transmembrane region" description="Helical" evidence="10">
    <location>
        <begin position="815"/>
        <end position="832"/>
    </location>
</feature>
<dbReference type="Proteomes" id="UP001607303">
    <property type="component" value="Unassembled WGS sequence"/>
</dbReference>
<dbReference type="EMBL" id="JAYRBN010000071">
    <property type="protein sequence ID" value="KAL2734631.1"/>
    <property type="molecule type" value="Genomic_DNA"/>
</dbReference>
<feature type="transmembrane region" description="Helical" evidence="10">
    <location>
        <begin position="867"/>
        <end position="886"/>
    </location>
</feature>
<keyword evidence="4 10" id="KW-0812">Transmembrane</keyword>
<feature type="transmembrane region" description="Helical" evidence="10">
    <location>
        <begin position="1226"/>
        <end position="1244"/>
    </location>
</feature>
<keyword evidence="5" id="KW-0552">Olfaction</keyword>
<feature type="transmembrane region" description="Helical" evidence="10">
    <location>
        <begin position="187"/>
        <end position="219"/>
    </location>
</feature>
<dbReference type="PANTHER" id="PTHR21137:SF35">
    <property type="entry name" value="ODORANT RECEPTOR 19A-RELATED"/>
    <property type="match status" value="1"/>
</dbReference>
<evidence type="ECO:0000256" key="4">
    <source>
        <dbReference type="ARBA" id="ARBA00022692"/>
    </source>
</evidence>
<evidence type="ECO:0000256" key="10">
    <source>
        <dbReference type="SAM" id="Phobius"/>
    </source>
</evidence>
<keyword evidence="9" id="KW-0807">Transducer</keyword>
<organism evidence="11 12">
    <name type="scientific">Vespula maculifrons</name>
    <name type="common">Eastern yellow jacket</name>
    <name type="synonym">Wasp</name>
    <dbReference type="NCBI Taxonomy" id="7453"/>
    <lineage>
        <taxon>Eukaryota</taxon>
        <taxon>Metazoa</taxon>
        <taxon>Ecdysozoa</taxon>
        <taxon>Arthropoda</taxon>
        <taxon>Hexapoda</taxon>
        <taxon>Insecta</taxon>
        <taxon>Pterygota</taxon>
        <taxon>Neoptera</taxon>
        <taxon>Endopterygota</taxon>
        <taxon>Hymenoptera</taxon>
        <taxon>Apocrita</taxon>
        <taxon>Aculeata</taxon>
        <taxon>Vespoidea</taxon>
        <taxon>Vespidae</taxon>
        <taxon>Vespinae</taxon>
        <taxon>Vespula</taxon>
    </lineage>
</organism>
<feature type="transmembrane region" description="Helical" evidence="10">
    <location>
        <begin position="892"/>
        <end position="910"/>
    </location>
</feature>
<feature type="transmembrane region" description="Helical" evidence="10">
    <location>
        <begin position="1296"/>
        <end position="1314"/>
    </location>
</feature>
<keyword evidence="6 10" id="KW-1133">Transmembrane helix</keyword>
<feature type="transmembrane region" description="Helical" evidence="10">
    <location>
        <begin position="1201"/>
        <end position="1220"/>
    </location>
</feature>
<name>A0ABD2BPF4_VESMC</name>
<evidence type="ECO:0000256" key="9">
    <source>
        <dbReference type="ARBA" id="ARBA00023224"/>
    </source>
</evidence>
<evidence type="ECO:0000256" key="8">
    <source>
        <dbReference type="ARBA" id="ARBA00023170"/>
    </source>
</evidence>
<feature type="transmembrane region" description="Helical" evidence="10">
    <location>
        <begin position="36"/>
        <end position="58"/>
    </location>
</feature>
<evidence type="ECO:0000313" key="12">
    <source>
        <dbReference type="Proteomes" id="UP001607303"/>
    </source>
</evidence>
<dbReference type="GO" id="GO:0007165">
    <property type="term" value="P:signal transduction"/>
    <property type="evidence" value="ECO:0007669"/>
    <property type="project" value="UniProtKB-KW"/>
</dbReference>
<dbReference type="Pfam" id="PF02949">
    <property type="entry name" value="7tm_6"/>
    <property type="match status" value="1"/>
</dbReference>
<evidence type="ECO:0000256" key="6">
    <source>
        <dbReference type="ARBA" id="ARBA00022989"/>
    </source>
</evidence>
<keyword evidence="8" id="KW-0675">Receptor</keyword>
<keyword evidence="12" id="KW-1185">Reference proteome</keyword>
<keyword evidence="3" id="KW-0716">Sensory transduction</keyword>
<feature type="transmembrane region" description="Helical" evidence="10">
    <location>
        <begin position="568"/>
        <end position="589"/>
    </location>
</feature>
<feature type="transmembrane region" description="Helical" evidence="10">
    <location>
        <begin position="544"/>
        <end position="561"/>
    </location>
</feature>
<keyword evidence="2" id="KW-1003">Cell membrane</keyword>
<feature type="transmembrane region" description="Helical" evidence="10">
    <location>
        <begin position="630"/>
        <end position="646"/>
    </location>
</feature>
<sequence length="1355" mass="160353">MSSTEEDYIQNEYYAYNQRLLRLIGLWDYQRSFKKLIYVCFINLLIIIAVFELIYAIINSRRELDSYTDLLQNTLPILCTGSCYYNLIWNNVIIKKIFYRMNYDWNAIAKKKESIKLKEYAKLSRKFTVAMIISFYLYVIFLIFPSFLRIIQYFFGTKSYNELELPVHFDHFAKYRMSYYPVLCLQYIVTIISCTTGVANYSIFIAVILHACALFNVVVWKINERFRNNCYSDRENVNLSEENEWIIDIIKFYRTVLEFIRGLNKVVLRGNSHVGSIFYIDYHHIRLLLRTYVQHKQGREIDKVVLRYWIYVHNLCLLLFWTKINRSQQQSILNNPPNSVLFAIIEDAKNTTIFHNEKHEAMQFIMAGSIPNLGGWSQSTLERHNRWHYVFDGGRLYPERVLCLQSTIISTDRIMGLSEIIYAIINSRREFDSYTELLQNTLPILCTGSCYYNLIWNNAIIKKIFYRMNYDWNVIAKKKESIMLKKYAKLSRNFTVAMIISFYLYVIFLIFPSFLRIIQYFFGIKSYNELDLPIQFDHFTKYRMSYYSAVCLQYVVTIILCTTAVANYSIFIAIILHACALFNVVVWKINERFENNCYSDSENVNLSEENEWIIDVLTSNISKTEELTKLSYVIGSMFTIFAYFYFGQRLIDHSTKLPNSVLFVIIEDAKNNTIFHNEKHEAMQFIMAGSIPNLGGWSQSTLERHNRWHYVFDGGRLYPERVLCLQSTVISTDRIMGLSEIIYAIFNSRREFDSYTELLQNTVPILCTGSCYYNLIWNNAVIKKIFYRMNYDWNEFANKKESMILKKYAKLSRKCTVIIIITCFLYLAFLIVPSFLRIIQYLSGTISYNELVLPIRFDHFMKYRITYYFGLYIQYIILTISCTIIVAHISMFIAIVLHVCALFSVVVWKINERYRNNCYSDSENVYLSEENEWIIDLIKFYRTVVEFVLTTNISKTEELTKLSYVIGSMFAIFAYFYFGQRLIDHSTKVFLTISMRICNLSWQGAIVVSHNLFTVKSLSFAMVFQTNLGGWSQSTLERHNRWHYVFDGGRLYPERVLCLQSTIISTDRIMGLSEIIYAIFNSRREFDSYTELLQNTLPILCTGSCYYNLIWNNAVIKKIFYRMNYDWNEFANKKESMILKKYAKLSRKCTVVIIITCFLYLAFLIVPSFLRIIQYLSGTISYNELVLPIRFDHFMKYRITYYFGLYIQYIILTILCTIVVAHYSMFIAIVLHVCALFSVVVWKINERYRNNCYSDSENVNLSEENEWIIDVIKFYRTVVEFVLTTNISKTEELTKLSYVIGSMFTIFAYFYFGQRLIDHSTKVFLTISMRVCNLSWQGAIVVSHNLFTVWLLEEV</sequence>
<feature type="transmembrane region" description="Helical" evidence="10">
    <location>
        <begin position="494"/>
        <end position="524"/>
    </location>
</feature>
<dbReference type="PANTHER" id="PTHR21137">
    <property type="entry name" value="ODORANT RECEPTOR"/>
    <property type="match status" value="1"/>
</dbReference>
<evidence type="ECO:0000256" key="3">
    <source>
        <dbReference type="ARBA" id="ARBA00022606"/>
    </source>
</evidence>
<evidence type="ECO:0000256" key="1">
    <source>
        <dbReference type="ARBA" id="ARBA00004651"/>
    </source>
</evidence>
<dbReference type="GO" id="GO:0007608">
    <property type="term" value="P:sensory perception of smell"/>
    <property type="evidence" value="ECO:0007669"/>
    <property type="project" value="UniProtKB-KW"/>
</dbReference>
<evidence type="ECO:0000313" key="11">
    <source>
        <dbReference type="EMBL" id="KAL2734631.1"/>
    </source>
</evidence>
<evidence type="ECO:0000256" key="5">
    <source>
        <dbReference type="ARBA" id="ARBA00022725"/>
    </source>
</evidence>
<reference evidence="11 12" key="1">
    <citation type="journal article" date="2024" name="Ann. Entomol. Soc. Am.">
        <title>Genomic analyses of the southern and eastern yellowjacket wasps (Hymenoptera: Vespidae) reveal evolutionary signatures of social life.</title>
        <authorList>
            <person name="Catto M.A."/>
            <person name="Caine P.B."/>
            <person name="Orr S.E."/>
            <person name="Hunt B.G."/>
            <person name="Goodisman M.A.D."/>
        </authorList>
    </citation>
    <scope>NUCLEOTIDE SEQUENCE [LARGE SCALE GENOMIC DNA]</scope>
    <source>
        <strain evidence="11">232</strain>
        <tissue evidence="11">Head and thorax</tissue>
    </source>
</reference>
<feature type="transmembrane region" description="Helical" evidence="10">
    <location>
        <begin position="962"/>
        <end position="978"/>
    </location>
</feature>
<dbReference type="InterPro" id="IPR004117">
    <property type="entry name" value="7tm6_olfct_rcpt"/>
</dbReference>
<feature type="transmembrane region" description="Helical" evidence="10">
    <location>
        <begin position="127"/>
        <end position="155"/>
    </location>
</feature>
<protein>
    <submittedName>
        <fullName evidence="11">Odorant receptor 46a-like isoform X1</fullName>
    </submittedName>
</protein>
<gene>
    <name evidence="11" type="ORF">V1477_013808</name>
</gene>
<comment type="caution">
    <text evidence="11">The sequence shown here is derived from an EMBL/GenBank/DDBJ whole genome shotgun (WGS) entry which is preliminary data.</text>
</comment>
<feature type="transmembrane region" description="Helical" evidence="10">
    <location>
        <begin position="70"/>
        <end position="92"/>
    </location>
</feature>
<evidence type="ECO:0000256" key="7">
    <source>
        <dbReference type="ARBA" id="ARBA00023136"/>
    </source>
</evidence>
<keyword evidence="7 10" id="KW-0472">Membrane</keyword>
<comment type="subcellular location">
    <subcellularLocation>
        <location evidence="1">Cell membrane</location>
        <topology evidence="1">Multi-pass membrane protein</topology>
    </subcellularLocation>
</comment>
<proteinExistence type="predicted"/>
<feature type="transmembrane region" description="Helical" evidence="10">
    <location>
        <begin position="1149"/>
        <end position="1166"/>
    </location>
</feature>
<dbReference type="GO" id="GO:0005886">
    <property type="term" value="C:plasma membrane"/>
    <property type="evidence" value="ECO:0007669"/>
    <property type="project" value="UniProtKB-SubCell"/>
</dbReference>